<proteinExistence type="inferred from homology"/>
<dbReference type="GO" id="GO:0006606">
    <property type="term" value="P:protein import into nucleus"/>
    <property type="evidence" value="ECO:0007669"/>
    <property type="project" value="TreeGrafter"/>
</dbReference>
<organism evidence="9 10">
    <name type="scientific">Auxenochlorella protothecoides</name>
    <name type="common">Green microalga</name>
    <name type="synonym">Chlorella protothecoides</name>
    <dbReference type="NCBI Taxonomy" id="3075"/>
    <lineage>
        <taxon>Eukaryota</taxon>
        <taxon>Viridiplantae</taxon>
        <taxon>Chlorophyta</taxon>
        <taxon>core chlorophytes</taxon>
        <taxon>Trebouxiophyceae</taxon>
        <taxon>Chlorellales</taxon>
        <taxon>Chlorellaceae</taxon>
        <taxon>Auxenochlorella</taxon>
    </lineage>
</organism>
<keyword evidence="3" id="KW-0653">Protein transport</keyword>
<feature type="region of interest" description="Disordered" evidence="8">
    <location>
        <begin position="1"/>
        <end position="22"/>
    </location>
</feature>
<dbReference type="GO" id="GO:0031080">
    <property type="term" value="C:nuclear pore outer ring"/>
    <property type="evidence" value="ECO:0007669"/>
    <property type="project" value="TreeGrafter"/>
</dbReference>
<keyword evidence="6 7" id="KW-0539">Nucleus</keyword>
<keyword evidence="5 7" id="KW-0906">Nuclear pore complex</keyword>
<evidence type="ECO:0000313" key="9">
    <source>
        <dbReference type="EMBL" id="RMZ55680.1"/>
    </source>
</evidence>
<comment type="function">
    <text evidence="7">Functions as a component of the nuclear pore complex (NPC).</text>
</comment>
<dbReference type="PANTHER" id="PTHR13003">
    <property type="entry name" value="NUP107-RELATED"/>
    <property type="match status" value="1"/>
</dbReference>
<protein>
    <recommendedName>
        <fullName evidence="7">Nuclear pore complex protein</fullName>
    </recommendedName>
</protein>
<sequence>MAWVLSPDQGDGPSLGDNPLFGSIHVPSPGSVAGLNPAWSPSSSAHPCTRGPPSSAVGLRRLGDAVPAQAPFSARAGPGMAPTPDATQGLVPTAHADPLPPEPHPEVADFARVLLEVMQGGVDAGEALTLYAGICEERARQLTELAGSQLARARKRGALLRAASDLAGEAATWRLLWHLHGVAEPDFPAGTGGGFVPGAGQAKTARQRAADLVALDPELNRAARAVAWLEGLAAAALDGEGPPAVGSGDGVWRETRRRIESGRLGITSVDASQTDGLWAGLRCWLDAAVDFQLGGAAEDAGAGAGVDAALRALGLAGPGGAATDFEAGEWPPAQLRDSLAPSFGEAVARAAERASACAVGKDGDDEDGSEVQLALILDRVGPLVVHQLRGWVLAAGEARAGAPADPGLLRFAAHLALALWALGVVGLDAADSGAAFAQTHDVLHRLLQFYVAYLIDAGHGTLVPAYACHLRAGLRRLTLAVFWDGLTRPGAEAGMPGMLSVAVEVEGSEGGGSRGAAALLGLALKGGLVRGMDALTVVNIEAPEAFVGALCHSTCLPRLALRAAALREALCFLGHAGEEGREVVTLAAFHHPEAFSAAEAAELLAFERGAAVLEMQQRERRMQAL</sequence>
<keyword evidence="1 7" id="KW-0813">Transport</keyword>
<feature type="region of interest" description="Disordered" evidence="8">
    <location>
        <begin position="35"/>
        <end position="105"/>
    </location>
</feature>
<dbReference type="GO" id="GO:0031965">
    <property type="term" value="C:nuclear membrane"/>
    <property type="evidence" value="ECO:0007669"/>
    <property type="project" value="UniProtKB-SubCell"/>
</dbReference>
<dbReference type="GO" id="GO:0000973">
    <property type="term" value="P:post-transcriptional tethering of RNA polymerase II gene DNA at nuclear periphery"/>
    <property type="evidence" value="ECO:0007669"/>
    <property type="project" value="TreeGrafter"/>
</dbReference>
<evidence type="ECO:0000313" key="10">
    <source>
        <dbReference type="Proteomes" id="UP000279271"/>
    </source>
</evidence>
<dbReference type="InterPro" id="IPR007252">
    <property type="entry name" value="Nup84/Nup107"/>
</dbReference>
<keyword evidence="4 7" id="KW-0811">Translocation</keyword>
<accession>A0A3M7L0Y4</accession>
<dbReference type="AlphaFoldDB" id="A0A3M7L0Y4"/>
<evidence type="ECO:0000256" key="8">
    <source>
        <dbReference type="SAM" id="MobiDB-lite"/>
    </source>
</evidence>
<comment type="subcellular location">
    <subcellularLocation>
        <location evidence="7">Nucleus</location>
        <location evidence="7">Nuclear pore complex</location>
    </subcellularLocation>
    <subcellularLocation>
        <location evidence="7">Nucleus membrane</location>
    </subcellularLocation>
</comment>
<name>A0A3M7L0Y4_AUXPR</name>
<dbReference type="GO" id="GO:0006406">
    <property type="term" value="P:mRNA export from nucleus"/>
    <property type="evidence" value="ECO:0007669"/>
    <property type="project" value="TreeGrafter"/>
</dbReference>
<gene>
    <name evidence="9" type="ORF">APUTEX25_000263</name>
</gene>
<comment type="subunit">
    <text evidence="7">Part of the nuclear pore complex (NPC).</text>
</comment>
<evidence type="ECO:0000256" key="3">
    <source>
        <dbReference type="ARBA" id="ARBA00022927"/>
    </source>
</evidence>
<evidence type="ECO:0000256" key="2">
    <source>
        <dbReference type="ARBA" id="ARBA00022816"/>
    </source>
</evidence>
<comment type="similarity">
    <text evidence="7">Belongs to the nucleoporin Nup84/Nup107 family.</text>
</comment>
<dbReference type="Proteomes" id="UP000279271">
    <property type="component" value="Unassembled WGS sequence"/>
</dbReference>
<dbReference type="Pfam" id="PF04121">
    <property type="entry name" value="Nup84_Nup100"/>
    <property type="match status" value="1"/>
</dbReference>
<evidence type="ECO:0000256" key="1">
    <source>
        <dbReference type="ARBA" id="ARBA00022448"/>
    </source>
</evidence>
<keyword evidence="7" id="KW-0472">Membrane</keyword>
<reference evidence="10" key="1">
    <citation type="journal article" date="2018" name="Algal Res.">
        <title>Characterization of plant carbon substrate utilization by Auxenochlorella protothecoides.</title>
        <authorList>
            <person name="Vogler B.W."/>
            <person name="Starkenburg S.R."/>
            <person name="Sudasinghe N."/>
            <person name="Schambach J.Y."/>
            <person name="Rollin J.A."/>
            <person name="Pattathil S."/>
            <person name="Barry A.N."/>
        </authorList>
    </citation>
    <scope>NUCLEOTIDE SEQUENCE [LARGE SCALE GENOMIC DNA]</scope>
    <source>
        <strain evidence="10">UTEX 25</strain>
    </source>
</reference>
<comment type="caution">
    <text evidence="9">The sequence shown here is derived from an EMBL/GenBank/DDBJ whole genome shotgun (WGS) entry which is preliminary data.</text>
</comment>
<evidence type="ECO:0000256" key="5">
    <source>
        <dbReference type="ARBA" id="ARBA00023132"/>
    </source>
</evidence>
<keyword evidence="2" id="KW-0509">mRNA transport</keyword>
<dbReference type="PANTHER" id="PTHR13003:SF2">
    <property type="entry name" value="NUCLEAR PORE COMPLEX PROTEIN NUP107"/>
    <property type="match status" value="1"/>
</dbReference>
<dbReference type="GO" id="GO:0017056">
    <property type="term" value="F:structural constituent of nuclear pore"/>
    <property type="evidence" value="ECO:0007669"/>
    <property type="project" value="UniProtKB-UniRule"/>
</dbReference>
<evidence type="ECO:0000256" key="7">
    <source>
        <dbReference type="RuleBase" id="RU365072"/>
    </source>
</evidence>
<dbReference type="EMBL" id="QOKY01000160">
    <property type="protein sequence ID" value="RMZ55680.1"/>
    <property type="molecule type" value="Genomic_DNA"/>
</dbReference>
<evidence type="ECO:0000256" key="4">
    <source>
        <dbReference type="ARBA" id="ARBA00023010"/>
    </source>
</evidence>
<evidence type="ECO:0000256" key="6">
    <source>
        <dbReference type="ARBA" id="ARBA00023242"/>
    </source>
</evidence>